<name>A0A562WUJ3_9BACT</name>
<evidence type="ECO:0000256" key="1">
    <source>
        <dbReference type="ARBA" id="ARBA00009981"/>
    </source>
</evidence>
<evidence type="ECO:0000256" key="2">
    <source>
        <dbReference type="RuleBase" id="RU362080"/>
    </source>
</evidence>
<accession>A0A562WUJ3</accession>
<organism evidence="3 4">
    <name type="scientific">Geobacter argillaceus</name>
    <dbReference type="NCBI Taxonomy" id="345631"/>
    <lineage>
        <taxon>Bacteria</taxon>
        <taxon>Pseudomonadati</taxon>
        <taxon>Thermodesulfobacteriota</taxon>
        <taxon>Desulfuromonadia</taxon>
        <taxon>Geobacterales</taxon>
        <taxon>Geobacteraceae</taxon>
        <taxon>Geobacter</taxon>
    </lineage>
</organism>
<dbReference type="OrthoDB" id="5518758at2"/>
<dbReference type="AlphaFoldDB" id="A0A562WUJ3"/>
<dbReference type="Gene3D" id="3.40.1620.10">
    <property type="entry name" value="YefM-like domain"/>
    <property type="match status" value="1"/>
</dbReference>
<dbReference type="InterPro" id="IPR036165">
    <property type="entry name" value="YefM-like_sf"/>
</dbReference>
<proteinExistence type="inferred from homology"/>
<dbReference type="SUPFAM" id="SSF143120">
    <property type="entry name" value="YefM-like"/>
    <property type="match status" value="1"/>
</dbReference>
<evidence type="ECO:0000313" key="3">
    <source>
        <dbReference type="EMBL" id="TWJ33163.1"/>
    </source>
</evidence>
<keyword evidence="4" id="KW-1185">Reference proteome</keyword>
<comment type="caution">
    <text evidence="3">The sequence shown here is derived from an EMBL/GenBank/DDBJ whole genome shotgun (WGS) entry which is preliminary data.</text>
</comment>
<dbReference type="EMBL" id="VLLN01000002">
    <property type="protein sequence ID" value="TWJ33163.1"/>
    <property type="molecule type" value="Genomic_DNA"/>
</dbReference>
<dbReference type="PANTHER" id="PTHR33713">
    <property type="entry name" value="ANTITOXIN YAFN-RELATED"/>
    <property type="match status" value="1"/>
</dbReference>
<protein>
    <recommendedName>
        <fullName evidence="2">Antitoxin</fullName>
    </recommendedName>
</protein>
<dbReference type="InterPro" id="IPR051405">
    <property type="entry name" value="phD/YefM_antitoxin"/>
</dbReference>
<evidence type="ECO:0000313" key="4">
    <source>
        <dbReference type="Proteomes" id="UP000319449"/>
    </source>
</evidence>
<dbReference type="Gene3D" id="1.10.1220.170">
    <property type="match status" value="1"/>
</dbReference>
<comment type="similarity">
    <text evidence="1 2">Belongs to the phD/YefM antitoxin family.</text>
</comment>
<dbReference type="PANTHER" id="PTHR33713:SF6">
    <property type="entry name" value="ANTITOXIN YEFM"/>
    <property type="match status" value="1"/>
</dbReference>
<sequence length="91" mass="10457">MTHTLPIMEARKQLTSLPEMLMHEGRVDVLEITRRGKPVLAVMPWELYEALSETLEVMADKELMTHLRNSIAEMESGNLVPWQDAKRELGL</sequence>
<dbReference type="InterPro" id="IPR006442">
    <property type="entry name" value="Antitoxin_Phd/YefM"/>
</dbReference>
<dbReference type="RefSeq" id="WP_145017892.1">
    <property type="nucleotide sequence ID" value="NZ_VLLN01000002.1"/>
</dbReference>
<dbReference type="NCBIfam" id="TIGR01552">
    <property type="entry name" value="phd_fam"/>
    <property type="match status" value="1"/>
</dbReference>
<gene>
    <name evidence="3" type="ORF">JN12_00578</name>
</gene>
<dbReference type="Pfam" id="PF02604">
    <property type="entry name" value="PhdYeFM_antitox"/>
    <property type="match status" value="1"/>
</dbReference>
<reference evidence="3 4" key="1">
    <citation type="submission" date="2019-07" db="EMBL/GenBank/DDBJ databases">
        <title>Genomic Encyclopedia of Archaeal and Bacterial Type Strains, Phase II (KMG-II): from individual species to whole genera.</title>
        <authorList>
            <person name="Goeker M."/>
        </authorList>
    </citation>
    <scope>NUCLEOTIDE SEQUENCE [LARGE SCALE GENOMIC DNA]</scope>
    <source>
        <strain evidence="3 4">ATCC BAA-1139</strain>
    </source>
</reference>
<dbReference type="Proteomes" id="UP000319449">
    <property type="component" value="Unassembled WGS sequence"/>
</dbReference>
<comment type="function">
    <text evidence="2">Antitoxin component of a type II toxin-antitoxin (TA) system.</text>
</comment>